<feature type="compositionally biased region" description="Low complexity" evidence="7">
    <location>
        <begin position="6728"/>
        <end position="6737"/>
    </location>
</feature>
<dbReference type="InterPro" id="IPR008979">
    <property type="entry name" value="Galactose-bd-like_sf"/>
</dbReference>
<feature type="compositionally biased region" description="Basic and acidic residues" evidence="7">
    <location>
        <begin position="6701"/>
        <end position="6720"/>
    </location>
</feature>
<feature type="domain" description="EGF-like" evidence="9">
    <location>
        <begin position="4240"/>
        <end position="4279"/>
    </location>
</feature>
<comment type="subcellular location">
    <subcellularLocation>
        <location evidence="1">Membrane</location>
        <topology evidence="1">Multi-pass membrane protein</topology>
    </subcellularLocation>
</comment>
<dbReference type="Gene3D" id="2.60.120.260">
    <property type="entry name" value="Galactose-binding domain-like"/>
    <property type="match status" value="2"/>
</dbReference>
<feature type="transmembrane region" description="Helical" evidence="8">
    <location>
        <begin position="6026"/>
        <end position="6049"/>
    </location>
</feature>
<feature type="transmembrane region" description="Helical" evidence="8">
    <location>
        <begin position="5550"/>
        <end position="5569"/>
    </location>
</feature>
<feature type="transmembrane region" description="Helical" evidence="8">
    <location>
        <begin position="5626"/>
        <end position="5645"/>
    </location>
</feature>
<dbReference type="GO" id="GO:0016020">
    <property type="term" value="C:membrane"/>
    <property type="evidence" value="ECO:0007669"/>
    <property type="project" value="UniProtKB-SubCell"/>
</dbReference>
<evidence type="ECO:0000313" key="10">
    <source>
        <dbReference type="EnsemblProtists" id="PYU1_T014082"/>
    </source>
</evidence>
<feature type="transmembrane region" description="Helical" evidence="8">
    <location>
        <begin position="4878"/>
        <end position="4901"/>
    </location>
</feature>
<keyword evidence="4 8" id="KW-0472">Membrane</keyword>
<keyword evidence="11" id="KW-1185">Reference proteome</keyword>
<feature type="region of interest" description="Disordered" evidence="7">
    <location>
        <begin position="6272"/>
        <end position="6291"/>
    </location>
</feature>
<evidence type="ECO:0000256" key="5">
    <source>
        <dbReference type="ARBA" id="ARBA00023157"/>
    </source>
</evidence>
<feature type="transmembrane region" description="Helical" evidence="8">
    <location>
        <begin position="5805"/>
        <end position="5822"/>
    </location>
</feature>
<evidence type="ECO:0000256" key="1">
    <source>
        <dbReference type="ARBA" id="ARBA00004141"/>
    </source>
</evidence>
<evidence type="ECO:0000256" key="2">
    <source>
        <dbReference type="ARBA" id="ARBA00022692"/>
    </source>
</evidence>
<dbReference type="EMBL" id="GL376563">
    <property type="status" value="NOT_ANNOTATED_CDS"/>
    <property type="molecule type" value="Genomic_DNA"/>
</dbReference>
<keyword evidence="5 6" id="KW-1015">Disulfide bond</keyword>
<evidence type="ECO:0000256" key="4">
    <source>
        <dbReference type="ARBA" id="ARBA00023136"/>
    </source>
</evidence>
<feature type="region of interest" description="Disordered" evidence="7">
    <location>
        <begin position="6845"/>
        <end position="6896"/>
    </location>
</feature>
<dbReference type="STRING" id="431595.K3XA33"/>
<feature type="transmembrane region" description="Helical" evidence="8">
    <location>
        <begin position="5996"/>
        <end position="6014"/>
    </location>
</feature>
<dbReference type="Proteomes" id="UP000019132">
    <property type="component" value="Unassembled WGS sequence"/>
</dbReference>
<feature type="transmembrane region" description="Helical" evidence="8">
    <location>
        <begin position="5954"/>
        <end position="5976"/>
    </location>
</feature>
<feature type="transmembrane region" description="Helical" evidence="8">
    <location>
        <begin position="4840"/>
        <end position="4866"/>
    </location>
</feature>
<feature type="region of interest" description="Disordered" evidence="7">
    <location>
        <begin position="6774"/>
        <end position="6826"/>
    </location>
</feature>
<feature type="transmembrane region" description="Helical" evidence="8">
    <location>
        <begin position="5581"/>
        <end position="5605"/>
    </location>
</feature>
<reference evidence="11" key="1">
    <citation type="journal article" date="2010" name="Genome Biol.">
        <title>Genome sequence of the necrotrophic plant pathogen Pythium ultimum reveals original pathogenicity mechanisms and effector repertoire.</title>
        <authorList>
            <person name="Levesque C.A."/>
            <person name="Brouwer H."/>
            <person name="Cano L."/>
            <person name="Hamilton J.P."/>
            <person name="Holt C."/>
            <person name="Huitema E."/>
            <person name="Raffaele S."/>
            <person name="Robideau G.P."/>
            <person name="Thines M."/>
            <person name="Win J."/>
            <person name="Zerillo M.M."/>
            <person name="Beakes G.W."/>
            <person name="Boore J.L."/>
            <person name="Busam D."/>
            <person name="Dumas B."/>
            <person name="Ferriera S."/>
            <person name="Fuerstenberg S.I."/>
            <person name="Gachon C.M."/>
            <person name="Gaulin E."/>
            <person name="Govers F."/>
            <person name="Grenville-Briggs L."/>
            <person name="Horner N."/>
            <person name="Hostetler J."/>
            <person name="Jiang R.H."/>
            <person name="Johnson J."/>
            <person name="Krajaejun T."/>
            <person name="Lin H."/>
            <person name="Meijer H.J."/>
            <person name="Moore B."/>
            <person name="Morris P."/>
            <person name="Phuntmart V."/>
            <person name="Puiu D."/>
            <person name="Shetty J."/>
            <person name="Stajich J.E."/>
            <person name="Tripathy S."/>
            <person name="Wawra S."/>
            <person name="van West P."/>
            <person name="Whitty B.R."/>
            <person name="Coutinho P.M."/>
            <person name="Henrissat B."/>
            <person name="Martin F."/>
            <person name="Thomas P.D."/>
            <person name="Tyler B.M."/>
            <person name="De Vries R.P."/>
            <person name="Kamoun S."/>
            <person name="Yandell M."/>
            <person name="Tisserat N."/>
            <person name="Buell C.R."/>
        </authorList>
    </citation>
    <scope>NUCLEOTIDE SEQUENCE</scope>
    <source>
        <strain evidence="11">DAOM:BR144</strain>
    </source>
</reference>
<feature type="transmembrane region" description="Helical" evidence="8">
    <location>
        <begin position="5320"/>
        <end position="5343"/>
    </location>
</feature>
<feature type="transmembrane region" description="Helical" evidence="8">
    <location>
        <begin position="4977"/>
        <end position="4998"/>
    </location>
</feature>
<dbReference type="InterPro" id="IPR011992">
    <property type="entry name" value="EF-hand-dom_pair"/>
</dbReference>
<dbReference type="InterPro" id="IPR000742">
    <property type="entry name" value="EGF"/>
</dbReference>
<feature type="transmembrane region" description="Helical" evidence="8">
    <location>
        <begin position="5842"/>
        <end position="5867"/>
    </location>
</feature>
<sequence length="7118" mass="779287">MMDPNTRTSARTQQYDFAASFNFHGDLLDFTMDGGVTLTPRRQRIEENGVRGEYSVVLNRRPLNDVKVRAEVVQLVNANETNVQQLRLPNDTFYEVVFTRSNWNQEQIIRVIAVDDAIAEGVHYSVITHSSLSLDPNFNGSQTPFLYGRNITMQVEDNDFASIKLSRVHMYIGEGGLTDTYEVVLNSRPWYPVFVTVLALHPNQTHANESFLTFMPESWNIPQTVIVSAIDDHYSEVEFGGLHYGGKLLHYSESNDFRYHSRRPQCFDIPNCDLTNESDCLLPDVQAQELPVRVCDITSGCNFTLGNGACIARVFSDVETIPARFGRPALNPSLRDARIEEASMTYTVLQDVLQDQEIDGNIFAVLNSTDLTFVPPPVELRGFVLSFLGLLNLDQVQKLGKSPKRTLHTVCAGIGRLETHRWAFEEWPSGYVDRVLHTVLQMFPEVIDERRLWNCGASVFRPGNSIDVSIWDNDPGVTLSTTSLTVRESAEGSTNGSTATYSIVLNAAPSTDGGSLRVVNGICREANSDTCGFWADDFSTIAPVIYNEESSTNISIAIIANSQITVSPSVVTFTARNWFIPQWITVRAVDDDMTEVDATYTITHRVQNSPLGYTNMTAFWFKDTFQPASSLLFPRGTTGGDTIPYNMIPTILHSPSHQCINVAVEDNDKAGVQIVVDQPKNVVTTKESADKINWIGDYATSFAFSDISVATRNSDDGGHELQNFLVLGSNYTSYVKFHLPYTHEGDSNMAFSFSTLRLFQTPFKIFNVSDAANDSASSSNDAGLFMKYYRLRISLVQNSWTPESVGAAEDTASLPSELEFVATKSIEVTAVVEKSQSAEVDVTPLVAQLLPTRSAVVSLKIEVIDGLEGMTQFETQICSSVFERKLRPTLRLGYTFPNLLLHNSPTQSSTANSLDGTSPFSAVVATNGDRNMSKATSTESEMEPWWETCFAETKKVGSIALFLPETMYTGNTVSDTVHIVVIATLKELKGQAMSLNEALESGCPEACPISRRISVRTGIIIRDIQAGTRCLRIYREGSGPLELVEVEAYDAFLSITPTADESGLRSRVKTDWTAQKASESWRVQQSAKHSEDENIAIGMMTRQSSTSPENALSYLAVDGQRAKAWDAIVVQGDHVGLIGENNLAMEPGSTRTKLEMDPWWEVDLGSVKPISSIVLYPFIGENGRNFCRSNPADQFPAWSGDLYSYSKTDQLLMLEEPFLQNFEVLITDTSIAMASDPTTVTVSKKTTLVFSCENGTTSIGWADVFTKGRFVTVRKHGLGVLMLNEVEVYQWNPGSTTRYLLLDFYGVGGKPMALSSIQLFPPTDVTASAGGYALPIPFNIHSVSSQLAATGSGSALALTGVANSDCYIAAKTSFHEWVVLDLIKPTKIGLIEFDSNVDKCGSSVAPIHSISIAGYGSALDGIRSDNASSKLAAYSADTCQIDSMGIVKSSAALSSCKQFVCGEEFCNSQRTAIGSTSTLVLSDFCDLIHFGVVELFPLARLPLSQNEHRALLLRDNPVALWAFDDQPKLPIASAVVGAAKGRATGVLAFSSVETSKQFLIGDSKEDTFFSNAVLAQAAMPSFSLEFWLRFTQAPKVSADNASINIVTLDSGSIVFASVGISSMSSTMIFELTDSTSGKSCRAAMDRGLPSPSTAIYYHVVASYDPSSAIISLTIRYSHTHEATMTLMSAQSTCSLAMLSISKKTLNFGAYKASTGVNKAGFVGVISNVAWYVRVLGRSEMLDHYHDFLWGVADVKTPSHNSYSLRLTSKPWNPVLIDVNAESLCYRFNMCNVTVTPSALVILPENWMELRTIHAVATDDQLFEGAHITQLTHETFSEPAYQLVSSATTFDLFASGIEDSTIDLMTGYERLVSEFYKELRVLRVLEDPEVLHLREDRFAELRAMWSFQQMDSNVLVNEPYNENLTIDPLSIDLIDLTIPGIEFSTSSLVVSEDGKGNDYQVMILSEPKGIVEISISVDAECYRKCIEAPLCPSQARREEGGDLLVCGDESTPTKLCNITISPDTLYFSGSNWKFPQTVRVVAVDDQLDEADMHLTSIKSTSKSVDPVYDNLFLPNVVVAVADNDETDLLYSTKYVTLSEKDSGSTRLVHNYSTGNMYTLRLATEPWANVTIAMSNEANHSCYRPCGYHFDNVSCGLPRQESVSSVRLSTNSTREIHQISLSIPKVTEVQRIVTYSEHVDHIYRLELTGGFTEEVQVVIFQFDDAFKLRFKSADAIKNAVTYGRTFRISASGRSTFTVALDGFSSAASVEAALQTLFKQTQQAFQVTRNVSYDQSSLNWAITFTRLLRENGTFPLLSVTLDTAFDGTLSVNRSSVCVPPSGSFLLRYGATESAATIVPALVKADGLEGALRDLDAVFAVAVTRSMHKSAYGFEYTITFGNVDAYYSLQVDASTLVAAPKSGTAILLNLTQMQAPIAINGMFQVQYISSFNSTNNVTTTRPLPWNATEGLLKKEISRINGLGNVSVSRRQLSAEGGMEWTVEFTGNNGQMDPLTVRSLNLTGNEVTIVADTIRDGESLGGTFIVEMGGLFKKRNPGTERVYWMDMAHKNTTGLPFNISAVAMQQALFNLNITELTYISREDLDCDAFTVCNGYTWTISYQNSPGNVPPIRVYKSNSFSGTGAVLTSATIANGTYIGGKFSLTLDLFDIDKEVWCTGTTWNLPVNVSAIGMDQALEAIPFVRSNREAEFNPETGLWRGIKFDKGVRVFREGPYLDGGHTWRLEWAIEDYIRFQDLKITINASLVTQEILPLEVATEYDLDGIPRCAAIPTARFEPDQSDPFGLRGWCVYDITNVTIQERFLCNYTVENPWIVFTPENWCIPQQVRLTSVDDFIDEQTVDNENVTFSNVSHTVFSDDLLYSKLDLDPVLVEVESDDFSEVLVSETYLEVSEDGSMVAQYMLQLKTEPLYDVKIVVLPWLDGKITGCYRFGLCNLTIPANEYIFTPRDWDVAQTVVVLATDDDLDEYDSHMTGISHISYSNDIKYHEIAIPKINVTVFDNDVSTFEVSKTSVTVTEGGAYDEYKIVLGSEPFTKVTVDIANVGAVGNLAIASPTRLLFTWKDWNISQTVRVDAFDDFTEDPKDSSSVMVHTIRSNDVNYANLEDLGRVNVFITDNDVSGISLSTNGLNVSESNTTVYTYGVRLNSEPWQPVVLSPNAKHGCYVRVVTSETLCNATILSPKLYFGAGNWSKWQNVSFLAFDDWLTESPVHRALITHLTASKDPLYQVANYSQSNGKVRLWITDNDFSYVNISLQAAGERSRMQLHVAEGGFNDSYRIVLNAEPYEDVQLILKPALEEFVNLDTKAVVRAPQVGAVYGTSSSMSASPTSVRAIEIMFTALDWFQPRVIQVFAIDDNIAEDPTQYSSILHEVVSADANYNISNSSVGATAVTVMVNDKESIPPPIPILAIFDASGSKLQVTFDSSVYHVDTMNVRDAQPSDSIDGSSLYLIKRKQFPCSLVFNFAAAKYSLGTGAVCLWLDLTNLLIELGSGATIAAKDVLSLNDCSTFANQYCQSTNVIRARHTSRAYTQASVAVQVPSDIVKPKVIFIAPDDASSCGLWSVDASLSQGAGGRAFTQTYWFALPKLFFLASSLGDTDFSRARAILMYSSLDALCLKYAADWKSGSSSSIYVPSSDLTTNPDLAFVSTMEQLRSACYMRSVAQSATIFKSLKIQINSTLIEPGVEYVVGLELVNAFAQRTTTTKIIQVRSLPGPTVFVIGDANLEIARFGDPIVLQVDSAISCTEVIGTQAGYKWSVVSAAFNGSVYTPVDFSSKNTAKDPRVFRIPRTALDAETSYRFQIESYMKNTTKTSSNSSTVILINVVASALIASIAGGNRALGERDALVLNANASTDPDLSVVPFTYTWSCTDITNASLPQPQPCVNASASTSVKTNELDLSESTGALLSIAPFSIEMNRKLSFSLSVAKEASGLGKASRNTSISTIIWTLPGNLPDVEISTSIAKINPSNRVILSAQVKSTYPYTSQWVQLQGDLDLPGGWEVNGTTHNDAFALPLTSLNNVILKDKLTGGMTYIFRLIVTDINGNQGFGSTSVTVNSPPSSGRFEVAPKSGYAIEDEFSLYCAEWTDDAEDMPLKYSFGVMSTFSFDALVATTNDITQLGALLRTKSVPLVSAQLIPMVSVTMLPPAGLKDSETITVIAFISDNLGSFAYATESIEVLLPPAVKSDPLGFVSNIMSNVSVTEVATASQKGGFLLSAASVLESAFKVGSRDTPSCAQTDSGTIVCSGRGACESTTLTCVCQDGYVGLECEFETNAVQSINSELLANLESASLVVEPTVSALSHQAMIMDTVLQASPSVFDEDGLNQVTSLSSSIVDNAFSLQDSSAFIDTAGSIVMTSLSTVVSIASDGKPSTNNDNDASVSRSRRLALSTAIDCSQDHSESAQTNATYNQLISTLHSLTAVASQDALSEEDAISISSDQIQAFAAAGTTLKAPNSALSVSLTDPAIACLEPSLFLSALVLSTSTHSRCKLGNLRQISANTAVMVHSKAAVEAAASGSSSALQTQTLSSMSLCVAQVAAKSATTANAQRRLTSNDASSGETILWHPLIVLSIPHNRALSAIELRNFTTTCQVWNVQRSAWDADVCLYDEATSTLDTTICYCNEIGRLEVVVTLEERLDFQALYKDLYRNEPASIVPSVAAAILFSLFIVGTKIGQRMDSSDEKKYKEKTIKNLNRAKWGELHERTQSNAVLEDFSAFYQRKKMELQASADAEQSPVTETIDHLTLTDADQGARIAEVMTPMTQIDPYLVLPNEVATLFEATKKLETQYLRVLGVFRFCNALLVVLGVILAFVGVDFYLVLGNSTSELLLYVYGNVLGLVIAVFGGAIVIAGLFGLIVSRKRTSHLSRHTYMSLVLLLLIAQAVFTAIAYRYLDDFKTMPSALRSGLSRVWNSLADGTKEEIEIYYGCCGFVSVKESSACPEEALDALPPRTCSHVLAIEAQEFFAHSFVYIEVLLLVQVLCITIANMLVKWRHLRLLELAGEPASSATGETSAKRSMLHSQVNVVLLCTLPSLYYVLACALVFAILCGLDMVLQANYISNALTAALYGMEVGVALIVAAGIYLLILARGIHAVAYRDIRGLQRFVVLFLGFLIISVGISQFLTGIQRNLLLDPVIMQTTEARFLALPRQTLANLEVAMECCGFDATSEGTCLLSDSDTGTNELTIRTCRATVEQILGSNIAVLTTRVTAFVLVEAVVFVLSAILLVRLRRFATKAPINPIDKQPVADAEVDGYQTSWDVFVHNACFFVVMLLNFVAGVLGMVLAWVGIDVVYQLNVLHLAYLLQSVFDKQLGVYLVVLGSGFVVFAVAGFGLAWKRSRRLFFIYGVAGLALFVAIFGALGLSFRFSHHATSYTSSDATAFHLEEAWKVAPATAKMYIQNAFTCCGYAKVKASNGTVTYTDMAEVPYWMQVHEATSVDTYSQTRRLSESSRETQAVTTRRELTETRPQVKTQPLCPEAADTGCSVVMTTYLVHVADYAFKLCVAMLVFLVTVLGCVSVLFVRQGRKTPWRQTWKMVFSRIGLLVFAFGSMVASLTTLFISLDLISRWSIFSSSLLQLLFAFSIGIALLVYAMCGLGVNLYSLYAASQNAVHPLFFQSIGRAVFALSMWVAVALTAYLSKFSANVDWQSQLNSFLDHKWNTLSPYTQHVISLDYACCGFHDPVIVKGKGIGFDRPAMGYTCPLSSPRGCDHVLVEQISSSFAWLFEYFVGLAATETVLLALGVVLLKQLKQFKQEEWFAIESRVRYVASKYKSEARKHHLAFSLGHLYDAKFTRSQRIVSILCAMLTTLAIYTGYFTTQGCHRKSLKTCEQPNVWAMLGMGLMYGGLAGYAAQCACRFLFELVRHRCDLETSEVASARQRKEKVLLFRSLFFQRRRPPQLSSLANLSPAVANAVPSGSGPPSSTMDTLHATTEERWYTWLTKFVYRVYHIVAISLFLLACGIGTFMGLVLIGFHDSLYGVEIDQGPKELLIVSLFVALTSLAAWLAIDMKNQKRSGSHVVFIITAIASLLLMACILVGVYMVHQVLEESTDAISNWTIRKTGFSVVQHLERAWKSDTSAFFRNRVQQELQCCGFRSASDTAFRPCPTGTFVQVEYEALSVNGSAIMKTQEELVDVDGCLGKMLGAFHDLADTISYFAIGVCLAQFVLLASSVFLAYDIAISKDAKLKLRVNEGSKERKSDVRLTFEKVVGLKIAAPARGKILSQMLSSSLNSVTPTIATELSNASLIAPPQERRESASAVISSASKMASSHAPPETVLPSQRRKSLTSLSRLQTSLGHQEEIASVPYPASIVYVIFAICGAWIAVMTYLIINSSMDLGKATAWQCILCWCVGMGFHFVIIEPAVIFVRILWSTLGAWWQTTWVVRLARYGREALRIQPDAATAAARHYASLSLYERIRFNAAVRIQRRLATRITRRRYLQVIRDRLQDTHRTLAEQRRATVKHAIECFTEEEITAFHLLFQDADAAKMGLVSYTVISQSIYQLGVRVAPELVFQFLNDLDPAYADLVDFEHFLYGMHCVRKYHQEEQNAVAGAAESLAAEKAIDREKAKALLKEEFVSSSTRFGPRADPQSKILVKRQNLLRELKEKRDSLSYKLMSKVGKLPPLLSRGSSKSLIPKSAPATSDNGVEDKTLAEQKNRFVRDGGSGMDGVEEASPTGTYVILQNRKLSPKKRALEMGLKKKSREEKGKARDDAAGDGIVTKSPSKKAPSSTQRAKTMFQNWKALSPRKPSPTESTLLLDSRIAIVEEEEEVEETTNNFKATESVAEKSQVAPLEDARPKSSTYQATTQEHERTEALQLSVGDNALQAAVPLVIDSSTSLSADHAPAEETKEPMSNREATTGVSAARSGDLPSPPPLHRTAGIGQNEARSEEVKGLVVAALDVEVKTGEPAAQFVRTEIIEHDSLAETKLAVDQSAVDEAKTHEDGHKVADDYEGEDEDNESETDGTAMQKEDEPKPFGTYMLLNKQAPSAGKSKILDSILQKKSKPKSPRSGPIEEAEVAQPKDEVAAGSPTAAMPPSSQSSVADAGEEVMSHARPRTSEKKASIAKNTSLEQALKKNLAKGGKGRGGGSSGTNKQSRLRTPSTPPSSSKQ</sequence>
<feature type="region of interest" description="Disordered" evidence="7">
    <location>
        <begin position="6942"/>
        <end position="7118"/>
    </location>
</feature>
<dbReference type="VEuPathDB" id="FungiDB:PYU1_G014053"/>
<dbReference type="PROSITE" id="PS00022">
    <property type="entry name" value="EGF_1"/>
    <property type="match status" value="1"/>
</dbReference>
<dbReference type="Gene3D" id="1.10.238.10">
    <property type="entry name" value="EF-hand"/>
    <property type="match status" value="1"/>
</dbReference>
<feature type="compositionally biased region" description="Basic and acidic residues" evidence="7">
    <location>
        <begin position="6944"/>
        <end position="6957"/>
    </location>
</feature>
<dbReference type="Pfam" id="PF00335">
    <property type="entry name" value="Tetraspanin"/>
    <property type="match status" value="3"/>
</dbReference>
<reference evidence="10" key="3">
    <citation type="submission" date="2015-02" db="UniProtKB">
        <authorList>
            <consortium name="EnsemblProtists"/>
        </authorList>
    </citation>
    <scope>IDENTIFICATION</scope>
    <source>
        <strain evidence="10">DAOM BR144</strain>
    </source>
</reference>
<name>K3XA33_GLOUD</name>
<keyword evidence="6" id="KW-0245">EGF-like domain</keyword>
<dbReference type="SUPFAM" id="SSF47473">
    <property type="entry name" value="EF-hand"/>
    <property type="match status" value="1"/>
</dbReference>
<protein>
    <recommendedName>
        <fullName evidence="9">EGF-like domain-containing protein</fullName>
    </recommendedName>
</protein>
<feature type="transmembrane region" description="Helical" evidence="8">
    <location>
        <begin position="4806"/>
        <end position="4828"/>
    </location>
</feature>
<dbReference type="HOGENOM" id="CLU_222780_0_0_1"/>
<dbReference type="EnsemblProtists" id="PYU1_T014082">
    <property type="protein sequence ID" value="PYU1_T014082"/>
    <property type="gene ID" value="PYU1_G014053"/>
</dbReference>
<proteinExistence type="predicted"/>
<dbReference type="PANTHER" id="PTHR15332">
    <property type="entry name" value="PROPROTEIN CONVERTASE SUBTILISIN_KEXIN TYPE 5-LIKE"/>
    <property type="match status" value="1"/>
</dbReference>
<evidence type="ECO:0000259" key="9">
    <source>
        <dbReference type="PROSITE" id="PS50026"/>
    </source>
</evidence>
<keyword evidence="2 8" id="KW-0812">Transmembrane</keyword>
<dbReference type="OMA" id="MLNEVEV"/>
<feature type="transmembrane region" description="Helical" evidence="8">
    <location>
        <begin position="5273"/>
        <end position="5297"/>
    </location>
</feature>
<dbReference type="InterPro" id="IPR002859">
    <property type="entry name" value="PKD/REJ-like"/>
</dbReference>
<feature type="transmembrane region" description="Helical" evidence="8">
    <location>
        <begin position="5350"/>
        <end position="5372"/>
    </location>
</feature>
<dbReference type="SUPFAM" id="SSF49785">
    <property type="entry name" value="Galactose-binding domain-like"/>
    <property type="match status" value="1"/>
</dbReference>
<accession>K3XA33</accession>
<evidence type="ECO:0000256" key="7">
    <source>
        <dbReference type="SAM" id="MobiDB-lite"/>
    </source>
</evidence>
<feature type="transmembrane region" description="Helical" evidence="8">
    <location>
        <begin position="5114"/>
        <end position="5132"/>
    </location>
</feature>
<dbReference type="InterPro" id="IPR013320">
    <property type="entry name" value="ConA-like_dom_sf"/>
</dbReference>
<dbReference type="eggNOG" id="ENOG502RXCD">
    <property type="taxonomic scope" value="Eukaryota"/>
</dbReference>
<dbReference type="PROSITE" id="PS50026">
    <property type="entry name" value="EGF_3"/>
    <property type="match status" value="1"/>
</dbReference>
<evidence type="ECO:0000256" key="8">
    <source>
        <dbReference type="SAM" id="Phobius"/>
    </source>
</evidence>
<comment type="caution">
    <text evidence="6">Lacks conserved residue(s) required for the propagation of feature annotation.</text>
</comment>
<feature type="transmembrane region" description="Helical" evidence="8">
    <location>
        <begin position="5033"/>
        <end position="5055"/>
    </location>
</feature>
<feature type="region of interest" description="Disordered" evidence="7">
    <location>
        <begin position="5456"/>
        <end position="5477"/>
    </location>
</feature>
<dbReference type="PROSITE" id="PS01186">
    <property type="entry name" value="EGF_2"/>
    <property type="match status" value="1"/>
</dbReference>
<keyword evidence="3 8" id="KW-1133">Transmembrane helix</keyword>
<evidence type="ECO:0000313" key="11">
    <source>
        <dbReference type="Proteomes" id="UP000019132"/>
    </source>
</evidence>
<feature type="compositionally biased region" description="Basic and acidic residues" evidence="7">
    <location>
        <begin position="6851"/>
        <end position="6861"/>
    </location>
</feature>
<evidence type="ECO:0000256" key="6">
    <source>
        <dbReference type="PROSITE-ProRule" id="PRU00076"/>
    </source>
</evidence>
<dbReference type="SUPFAM" id="SSF49899">
    <property type="entry name" value="Concanavalin A-like lectins/glucanases"/>
    <property type="match status" value="1"/>
</dbReference>
<dbReference type="InParanoid" id="K3XA33"/>
<feature type="transmembrane region" description="Helical" evidence="8">
    <location>
        <begin position="5216"/>
        <end position="5235"/>
    </location>
</feature>
<feature type="region of interest" description="Disordered" evidence="7">
    <location>
        <begin position="6701"/>
        <end position="6742"/>
    </location>
</feature>
<feature type="transmembrane region" description="Helical" evidence="8">
    <location>
        <begin position="5734"/>
        <end position="5753"/>
    </location>
</feature>
<feature type="transmembrane region" description="Helical" evidence="8">
    <location>
        <begin position="4663"/>
        <end position="4683"/>
    </location>
</feature>
<feature type="disulfide bond" evidence="6">
    <location>
        <begin position="4269"/>
        <end position="4278"/>
    </location>
</feature>
<dbReference type="PANTHER" id="PTHR15332:SF175">
    <property type="entry name" value="PROPROTEIN CONVERTASE SUBTILISIN_KEXIN TYPE 5-LIKE"/>
    <property type="match status" value="1"/>
</dbReference>
<feature type="transmembrane region" description="Helical" evidence="8">
    <location>
        <begin position="6350"/>
        <end position="6378"/>
    </location>
</feature>
<feature type="transmembrane region" description="Helical" evidence="8">
    <location>
        <begin position="6160"/>
        <end position="6186"/>
    </location>
</feature>
<feature type="transmembrane region" description="Helical" evidence="8">
    <location>
        <begin position="5075"/>
        <end position="5094"/>
    </location>
</feature>
<feature type="transmembrane region" description="Helical" evidence="8">
    <location>
        <begin position="5505"/>
        <end position="5529"/>
    </location>
</feature>
<reference evidence="11" key="2">
    <citation type="submission" date="2010-04" db="EMBL/GenBank/DDBJ databases">
        <authorList>
            <person name="Buell R."/>
            <person name="Hamilton J."/>
            <person name="Hostetler J."/>
        </authorList>
    </citation>
    <scope>NUCLEOTIDE SEQUENCE [LARGE SCALE GENOMIC DNA]</scope>
    <source>
        <strain evidence="11">DAOM:BR144</strain>
    </source>
</reference>
<feature type="transmembrane region" description="Helical" evidence="8">
    <location>
        <begin position="6318"/>
        <end position="6338"/>
    </location>
</feature>
<feature type="compositionally biased region" description="Acidic residues" evidence="7">
    <location>
        <begin position="6958"/>
        <end position="6970"/>
    </location>
</feature>
<dbReference type="InterPro" id="IPR018499">
    <property type="entry name" value="Tetraspanin/Peripherin"/>
</dbReference>
<dbReference type="Pfam" id="PF02010">
    <property type="entry name" value="REJ"/>
    <property type="match status" value="1"/>
</dbReference>
<evidence type="ECO:0000256" key="3">
    <source>
        <dbReference type="ARBA" id="ARBA00022989"/>
    </source>
</evidence>
<organism evidence="10 11">
    <name type="scientific">Globisporangium ultimum (strain ATCC 200006 / CBS 805.95 / DAOM BR144)</name>
    <name type="common">Pythium ultimum</name>
    <dbReference type="NCBI Taxonomy" id="431595"/>
    <lineage>
        <taxon>Eukaryota</taxon>
        <taxon>Sar</taxon>
        <taxon>Stramenopiles</taxon>
        <taxon>Oomycota</taxon>
        <taxon>Peronosporomycetes</taxon>
        <taxon>Pythiales</taxon>
        <taxon>Pythiaceae</taxon>
        <taxon>Globisporangium</taxon>
    </lineage>
</organism>